<accession>A0A1W2E2U8</accession>
<protein>
    <submittedName>
        <fullName evidence="1">Capsular polysaccharide export protein</fullName>
    </submittedName>
</protein>
<evidence type="ECO:0000313" key="2">
    <source>
        <dbReference type="Proteomes" id="UP000192330"/>
    </source>
</evidence>
<dbReference type="CDD" id="cd16440">
    <property type="entry name" value="beta_Kdo_transferase_KpsC_1"/>
    <property type="match status" value="1"/>
</dbReference>
<dbReference type="Proteomes" id="UP000192330">
    <property type="component" value="Unassembled WGS sequence"/>
</dbReference>
<organism evidence="1 2">
    <name type="scientific">Primorskyibacter flagellatus</name>
    <dbReference type="NCBI Taxonomy" id="1387277"/>
    <lineage>
        <taxon>Bacteria</taxon>
        <taxon>Pseudomonadati</taxon>
        <taxon>Pseudomonadota</taxon>
        <taxon>Alphaproteobacteria</taxon>
        <taxon>Rhodobacterales</taxon>
        <taxon>Roseobacteraceae</taxon>
        <taxon>Primorskyibacter</taxon>
    </lineage>
</organism>
<dbReference type="Pfam" id="PF05159">
    <property type="entry name" value="Capsule_synth"/>
    <property type="match status" value="4"/>
</dbReference>
<gene>
    <name evidence="1" type="ORF">SAMN06295998_12138</name>
</gene>
<dbReference type="InterPro" id="IPR007833">
    <property type="entry name" value="Capsule_polysaccharide_synth"/>
</dbReference>
<dbReference type="CDD" id="cd16439">
    <property type="entry name" value="beta_Kdo_transferase_KpsC_2"/>
    <property type="match status" value="1"/>
</dbReference>
<evidence type="ECO:0000313" key="1">
    <source>
        <dbReference type="EMBL" id="SMD04055.1"/>
    </source>
</evidence>
<dbReference type="GO" id="GO:0000271">
    <property type="term" value="P:polysaccharide biosynthetic process"/>
    <property type="evidence" value="ECO:0007669"/>
    <property type="project" value="InterPro"/>
</dbReference>
<reference evidence="1 2" key="1">
    <citation type="submission" date="2017-04" db="EMBL/GenBank/DDBJ databases">
        <authorList>
            <person name="Afonso C.L."/>
            <person name="Miller P.J."/>
            <person name="Scott M.A."/>
            <person name="Spackman E."/>
            <person name="Goraichik I."/>
            <person name="Dimitrov K.M."/>
            <person name="Suarez D.L."/>
            <person name="Swayne D.E."/>
        </authorList>
    </citation>
    <scope>NUCLEOTIDE SEQUENCE [LARGE SCALE GENOMIC DNA]</scope>
    <source>
        <strain evidence="1 2">CGMCC 1.12644</strain>
    </source>
</reference>
<dbReference type="AlphaFoldDB" id="A0A1W2E2U8"/>
<dbReference type="EMBL" id="FWYD01000021">
    <property type="protein sequence ID" value="SMD04055.1"/>
    <property type="molecule type" value="Genomic_DNA"/>
</dbReference>
<dbReference type="OrthoDB" id="543755at2"/>
<dbReference type="GO" id="GO:0015774">
    <property type="term" value="P:polysaccharide transport"/>
    <property type="evidence" value="ECO:0007669"/>
    <property type="project" value="InterPro"/>
</dbReference>
<dbReference type="RefSeq" id="WP_084354207.1">
    <property type="nucleotide sequence ID" value="NZ_FWYD01000021.1"/>
</dbReference>
<name>A0A1W2E2U8_9RHOB</name>
<dbReference type="STRING" id="1387277.SAMN06295998_12138"/>
<keyword evidence="2" id="KW-1185">Reference proteome</keyword>
<proteinExistence type="predicted"/>
<sequence length="671" mass="73560">MHRNETAGKPSSRRFYVYNGGFLTQSRVRRILALAGYRVSLGLPGPDDLIGVWGRSPTAHRGEAIAQRRGTSLVRVEDAFLRSVRTGRDGDPPLGLLIDRSGVHFDASQPSDLEKLLLDHPLDDPALLARARTGMARLQTADLSKYNSFDAGLRAPEPGYVLVIDQTRGDASVTASNGDAARFRAMLDAARAEHPARRILLKTHPETQAGHRSGYFRSEDADGNVVLYDGAASPGALLQGAVAVYTLSSQLGFEAILAGHRPRVFGQPFYAGWGQSDDERPVARRQRHLTPEQIFAAAMILYPHWYDPYRDRLCTFEQAVETLEAQVRAFRDDRRGWVAEGMRLWKRAPLQRFFGNERKVRFENDTPAETARTKGLRHMVWAGKATPGSDAVRVEDGFLRSRGLGAELIPPLSLVCDTTGIYYDPSKASDLEQLIAQSPDLPADQILRAERLIGAITAGGLSKYNLSQRCPELPPGHRILVAGQVEDDASILTGCGALRTNLALLKAARKANPDAILLYKPHPDVEAGLRSGTVPEAGQIADRVLDHTDMAGLLEAVDEVWTLTSLTGFEALLRGCRVVTLGAPFYAGWGLTTDLGEVPGRRRARVTLPGLAHATLIAYPRYRDPVTGLPCPVEVIVDRLAKEQVSRPGPFNRSLSKLQGLFASPAHLWRR</sequence>